<comment type="similarity">
    <text evidence="1 4">Belongs to the pseudouridine synthase RsuA family.</text>
</comment>
<dbReference type="EC" id="5.4.99.-" evidence="4"/>
<feature type="region of interest" description="Disordered" evidence="5">
    <location>
        <begin position="247"/>
        <end position="274"/>
    </location>
</feature>
<dbReference type="Pfam" id="PF00849">
    <property type="entry name" value="PseudoU_synth_2"/>
    <property type="match status" value="1"/>
</dbReference>
<dbReference type="EMBL" id="CZBX01000011">
    <property type="protein sequence ID" value="CUQ90989.1"/>
    <property type="molecule type" value="Genomic_DNA"/>
</dbReference>
<sequence>MSNRIKEEFLQKSEPVRLNKYLSEAGVCSRREADRLIETGRVTVDGQRAQTGMRIVPGQVVKVGNKVVSKQDEMIVLAVNKPRGIVCTEERRERDSIVRFLNYPVRVTYIGRLDKDSHGLLLMTNNGDIINKMMRAANKHEKEYKVTVDKEITEDFLKKMAAGVPILDTVTRPCTVKKIGKYTFSIILTQGLNRQIRRMCEALGYEVKDLLRVRVMNITLDGLKDGQYRKLTDQELDELYDQLKDSSALPGGKYQEQWAATQDNRTRHGKGKKR</sequence>
<dbReference type="Proteomes" id="UP000078383">
    <property type="component" value="Unassembled WGS sequence"/>
</dbReference>
<dbReference type="InterPro" id="IPR020094">
    <property type="entry name" value="TruA/RsuA/RluB/E/F_N"/>
</dbReference>
<evidence type="ECO:0000313" key="7">
    <source>
        <dbReference type="EMBL" id="CUQ90989.1"/>
    </source>
</evidence>
<evidence type="ECO:0000313" key="8">
    <source>
        <dbReference type="Proteomes" id="UP000078383"/>
    </source>
</evidence>
<dbReference type="InterPro" id="IPR036986">
    <property type="entry name" value="S4_RNA-bd_sf"/>
</dbReference>
<dbReference type="PROSITE" id="PS50889">
    <property type="entry name" value="S4"/>
    <property type="match status" value="1"/>
</dbReference>
<accession>A0A175A1U7</accession>
<dbReference type="OrthoDB" id="9807213at2"/>
<dbReference type="SUPFAM" id="SSF55174">
    <property type="entry name" value="Alpha-L RNA-binding motif"/>
    <property type="match status" value="1"/>
</dbReference>
<dbReference type="Gene3D" id="3.30.70.580">
    <property type="entry name" value="Pseudouridine synthase I, catalytic domain, N-terminal subdomain"/>
    <property type="match status" value="1"/>
</dbReference>
<keyword evidence="2 4" id="KW-0413">Isomerase</keyword>
<dbReference type="InterPro" id="IPR006145">
    <property type="entry name" value="PsdUridine_synth_RsuA/RluA"/>
</dbReference>
<dbReference type="InterPro" id="IPR002942">
    <property type="entry name" value="S4_RNA-bd"/>
</dbReference>
<dbReference type="GO" id="GO:0000455">
    <property type="term" value="P:enzyme-directed rRNA pseudouridine synthesis"/>
    <property type="evidence" value="ECO:0007669"/>
    <property type="project" value="UniProtKB-ARBA"/>
</dbReference>
<dbReference type="AlphaFoldDB" id="A0A175A1U7"/>
<evidence type="ECO:0000256" key="4">
    <source>
        <dbReference type="RuleBase" id="RU003887"/>
    </source>
</evidence>
<evidence type="ECO:0000259" key="6">
    <source>
        <dbReference type="SMART" id="SM00363"/>
    </source>
</evidence>
<dbReference type="PROSITE" id="PS01149">
    <property type="entry name" value="PSI_RSU"/>
    <property type="match status" value="1"/>
</dbReference>
<dbReference type="SUPFAM" id="SSF55120">
    <property type="entry name" value="Pseudouridine synthase"/>
    <property type="match status" value="1"/>
</dbReference>
<dbReference type="GO" id="GO:0120159">
    <property type="term" value="F:rRNA pseudouridine synthase activity"/>
    <property type="evidence" value="ECO:0007669"/>
    <property type="project" value="UniProtKB-ARBA"/>
</dbReference>
<evidence type="ECO:0000256" key="1">
    <source>
        <dbReference type="ARBA" id="ARBA00008348"/>
    </source>
</evidence>
<dbReference type="InterPro" id="IPR042092">
    <property type="entry name" value="PsdUridine_s_RsuA/RluB/E/F_cat"/>
</dbReference>
<feature type="domain" description="RNA-binding S4" evidence="6">
    <location>
        <begin position="16"/>
        <end position="73"/>
    </location>
</feature>
<dbReference type="NCBIfam" id="TIGR00093">
    <property type="entry name" value="pseudouridine synthase"/>
    <property type="match status" value="1"/>
</dbReference>
<dbReference type="Gene3D" id="3.10.290.10">
    <property type="entry name" value="RNA-binding S4 domain"/>
    <property type="match status" value="1"/>
</dbReference>
<evidence type="ECO:0000256" key="3">
    <source>
        <dbReference type="PROSITE-ProRule" id="PRU00182"/>
    </source>
</evidence>
<dbReference type="InterPro" id="IPR018496">
    <property type="entry name" value="PsdUridine_synth_RsuA/RluB_CS"/>
</dbReference>
<dbReference type="InterPro" id="IPR020103">
    <property type="entry name" value="PsdUridine_synth_cat_dom_sf"/>
</dbReference>
<keyword evidence="3" id="KW-0694">RNA-binding</keyword>
<gene>
    <name evidence="7" type="primary">rluF</name>
    <name evidence="7" type="ORF">ERS852502_02318</name>
</gene>
<dbReference type="RefSeq" id="WP_055173016.1">
    <property type="nucleotide sequence ID" value="NZ_CZBX01000011.1"/>
</dbReference>
<dbReference type="FunFam" id="3.30.70.1560:FF:000002">
    <property type="entry name" value="Pseudouridine synthase"/>
    <property type="match status" value="1"/>
</dbReference>
<dbReference type="Gene3D" id="3.30.70.1560">
    <property type="entry name" value="Alpha-L RNA-binding motif"/>
    <property type="match status" value="1"/>
</dbReference>
<proteinExistence type="inferred from homology"/>
<name>A0A175A1U7_9FIRM</name>
<dbReference type="PANTHER" id="PTHR47683:SF2">
    <property type="entry name" value="RNA-BINDING S4 DOMAIN-CONTAINING PROTEIN"/>
    <property type="match status" value="1"/>
</dbReference>
<dbReference type="PANTHER" id="PTHR47683">
    <property type="entry name" value="PSEUDOURIDINE SYNTHASE FAMILY PROTEIN-RELATED"/>
    <property type="match status" value="1"/>
</dbReference>
<organism evidence="7 8">
    <name type="scientific">[Ruminococcus] torques</name>
    <dbReference type="NCBI Taxonomy" id="33039"/>
    <lineage>
        <taxon>Bacteria</taxon>
        <taxon>Bacillati</taxon>
        <taxon>Bacillota</taxon>
        <taxon>Clostridia</taxon>
        <taxon>Lachnospirales</taxon>
        <taxon>Lachnospiraceae</taxon>
        <taxon>Mediterraneibacter</taxon>
    </lineage>
</organism>
<dbReference type="Pfam" id="PF01479">
    <property type="entry name" value="S4"/>
    <property type="match status" value="1"/>
</dbReference>
<dbReference type="InterPro" id="IPR050343">
    <property type="entry name" value="RsuA_PseudoU_synthase"/>
</dbReference>
<protein>
    <recommendedName>
        <fullName evidence="4">Pseudouridine synthase</fullName>
        <ecNumber evidence="4">5.4.99.-</ecNumber>
    </recommendedName>
</protein>
<dbReference type="InterPro" id="IPR000748">
    <property type="entry name" value="PsdUridine_synth_RsuA/RluB/E/F"/>
</dbReference>
<dbReference type="CDD" id="cd00165">
    <property type="entry name" value="S4"/>
    <property type="match status" value="1"/>
</dbReference>
<reference evidence="7 8" key="1">
    <citation type="submission" date="2015-09" db="EMBL/GenBank/DDBJ databases">
        <authorList>
            <consortium name="Pathogen Informatics"/>
        </authorList>
    </citation>
    <scope>NUCLEOTIDE SEQUENCE [LARGE SCALE GENOMIC DNA]</scope>
    <source>
        <strain evidence="7 8">2789STDY5834889</strain>
    </source>
</reference>
<dbReference type="FunFam" id="3.10.290.10:FF:000003">
    <property type="entry name" value="Pseudouridine synthase"/>
    <property type="match status" value="1"/>
</dbReference>
<evidence type="ECO:0000256" key="2">
    <source>
        <dbReference type="ARBA" id="ARBA00023235"/>
    </source>
</evidence>
<evidence type="ECO:0000256" key="5">
    <source>
        <dbReference type="SAM" id="MobiDB-lite"/>
    </source>
</evidence>
<dbReference type="GO" id="GO:0003723">
    <property type="term" value="F:RNA binding"/>
    <property type="evidence" value="ECO:0007669"/>
    <property type="project" value="UniProtKB-KW"/>
</dbReference>
<dbReference type="NCBIfam" id="NF007784">
    <property type="entry name" value="PRK10475.1"/>
    <property type="match status" value="1"/>
</dbReference>
<dbReference type="SMART" id="SM00363">
    <property type="entry name" value="S4"/>
    <property type="match status" value="1"/>
</dbReference>